<name>A0A0A8JCB6_9CLOS</name>
<sequence>MDVLIIHTNNSISILESCIPYSSGMFLYLELESGRYHKVLPDGCISATSCRNLASVLKHSGAESFLAITYKYSLDSYDYNNIADILEGKKLKIKTYFIDDVVLSTVEEVQGSEKDLEREIIFNASTIDLVGVRFVIPGVYK</sequence>
<gene>
    <name evidence="1" type="primary">p16</name>
</gene>
<proteinExistence type="predicted"/>
<evidence type="ECO:0000313" key="1">
    <source>
        <dbReference type="EMBL" id="BAQ08226.1"/>
    </source>
</evidence>
<protein>
    <submittedName>
        <fullName evidence="1">16 kDa protein</fullName>
    </submittedName>
</protein>
<organism evidence="1">
    <name type="scientific">Persimmon virus B</name>
    <dbReference type="NCBI Taxonomy" id="1493829"/>
    <lineage>
        <taxon>Viruses</taxon>
        <taxon>Riboviria</taxon>
        <taxon>Orthornavirae</taxon>
        <taxon>Kitrinoviricota</taxon>
        <taxon>Alsuviricetes</taxon>
        <taxon>Martellivirales</taxon>
        <taxon>Closteroviridae</taxon>
        <taxon>Olivavirus</taxon>
        <taxon>Olivavirus betadiospyri</taxon>
    </lineage>
</organism>
<accession>A0A0A8JCB6</accession>
<dbReference type="EMBL" id="AB923925">
    <property type="protein sequence ID" value="BAQ08226.1"/>
    <property type="molecule type" value="Genomic_RNA"/>
</dbReference>
<reference evidence="1" key="1">
    <citation type="submission" date="2014-04" db="EMBL/GenBank/DDBJ databases">
        <title>An assemblage of novel putative closterovirus variants from American persimmon.</title>
        <authorList>
            <person name="Ito T."/>
            <person name="Sato A."/>
            <person name="Suzaki K."/>
        </authorList>
    </citation>
    <scope>NUCLEOTIDE SEQUENCE</scope>
    <source>
        <strain evidence="1">Variant 2</strain>
    </source>
</reference>